<gene>
    <name evidence="2" type="ORF">SDC9_193045</name>
</gene>
<reference evidence="2" key="1">
    <citation type="submission" date="2019-08" db="EMBL/GenBank/DDBJ databases">
        <authorList>
            <person name="Kucharzyk K."/>
            <person name="Murdoch R.W."/>
            <person name="Higgins S."/>
            <person name="Loffler F."/>
        </authorList>
    </citation>
    <scope>NUCLEOTIDE SEQUENCE</scope>
</reference>
<feature type="compositionally biased region" description="Polar residues" evidence="1">
    <location>
        <begin position="91"/>
        <end position="105"/>
    </location>
</feature>
<organism evidence="2">
    <name type="scientific">bioreactor metagenome</name>
    <dbReference type="NCBI Taxonomy" id="1076179"/>
    <lineage>
        <taxon>unclassified sequences</taxon>
        <taxon>metagenomes</taxon>
        <taxon>ecological metagenomes</taxon>
    </lineage>
</organism>
<comment type="caution">
    <text evidence="2">The sequence shown here is derived from an EMBL/GenBank/DDBJ whole genome shotgun (WGS) entry which is preliminary data.</text>
</comment>
<sequence>MVFAACGFVALGRVVFQVVMKALQDVQAIDVHHLGLEGHLEVLEEVFGGNQVFHCFVQGQFVHDGLRGQGVVVQVDSSVARATSSSTLLPRRSASSILTRGSSSAMAPPTSPVRRRI</sequence>
<accession>A0A645I2K8</accession>
<dbReference type="EMBL" id="VSSQ01105424">
    <property type="protein sequence ID" value="MPN45478.1"/>
    <property type="molecule type" value="Genomic_DNA"/>
</dbReference>
<name>A0A645I2K8_9ZZZZ</name>
<proteinExistence type="predicted"/>
<evidence type="ECO:0000313" key="2">
    <source>
        <dbReference type="EMBL" id="MPN45478.1"/>
    </source>
</evidence>
<evidence type="ECO:0000256" key="1">
    <source>
        <dbReference type="SAM" id="MobiDB-lite"/>
    </source>
</evidence>
<protein>
    <submittedName>
        <fullName evidence="2">Uncharacterized protein</fullName>
    </submittedName>
</protein>
<dbReference type="AlphaFoldDB" id="A0A645I2K8"/>
<feature type="region of interest" description="Disordered" evidence="1">
    <location>
        <begin position="91"/>
        <end position="117"/>
    </location>
</feature>